<dbReference type="NCBIfam" id="TIGR00762">
    <property type="entry name" value="DegV"/>
    <property type="match status" value="1"/>
</dbReference>
<keyword evidence="4" id="KW-1185">Reference proteome</keyword>
<evidence type="ECO:0000313" key="4">
    <source>
        <dbReference type="Proteomes" id="UP000032483"/>
    </source>
</evidence>
<keyword evidence="2" id="KW-0446">Lipid-binding</keyword>
<evidence type="ECO:0000256" key="1">
    <source>
        <dbReference type="ARBA" id="ARBA00003238"/>
    </source>
</evidence>
<protein>
    <submittedName>
        <fullName evidence="3">DegV domain-containing protein</fullName>
    </submittedName>
</protein>
<gene>
    <name evidence="3" type="ORF">TQ39_11195</name>
</gene>
<dbReference type="PROSITE" id="PS51482">
    <property type="entry name" value="DEGV"/>
    <property type="match status" value="1"/>
</dbReference>
<reference evidence="3" key="1">
    <citation type="submission" date="2015-02" db="EMBL/GenBank/DDBJ databases">
        <title>A novel member of the family Ruminococcaceae isolated from human feces.</title>
        <authorList>
            <person name="Shkoporov A.N."/>
            <person name="Chaplin A.V."/>
            <person name="Motuzova O.V."/>
            <person name="Kafarskaia L.I."/>
            <person name="Khokhlova E.V."/>
            <person name="Efimov B.A."/>
        </authorList>
    </citation>
    <scope>NUCLEOTIDE SEQUENCE [LARGE SCALE GENOMIC DNA]</scope>
    <source>
        <strain evidence="3">585-1</strain>
    </source>
</reference>
<evidence type="ECO:0000313" key="3">
    <source>
        <dbReference type="EMBL" id="KJF39608.1"/>
    </source>
</evidence>
<dbReference type="Gene3D" id="3.30.1180.10">
    <property type="match status" value="1"/>
</dbReference>
<dbReference type="GO" id="GO:0008289">
    <property type="term" value="F:lipid binding"/>
    <property type="evidence" value="ECO:0007669"/>
    <property type="project" value="UniProtKB-KW"/>
</dbReference>
<dbReference type="RefSeq" id="WP_050005569.1">
    <property type="nucleotide sequence ID" value="NZ_CAUBPW010000020.1"/>
</dbReference>
<comment type="caution">
    <text evidence="3">The sequence shown here is derived from an EMBL/GenBank/DDBJ whole genome shotgun (WGS) entry which is preliminary data.</text>
</comment>
<dbReference type="PATRIC" id="fig|1550024.3.peg.2551"/>
<organism evidence="3 4">
    <name type="scientific">Ruthenibacterium lactatiformans</name>
    <dbReference type="NCBI Taxonomy" id="1550024"/>
    <lineage>
        <taxon>Bacteria</taxon>
        <taxon>Bacillati</taxon>
        <taxon>Bacillota</taxon>
        <taxon>Clostridia</taxon>
        <taxon>Eubacteriales</taxon>
        <taxon>Oscillospiraceae</taxon>
        <taxon>Ruthenibacterium</taxon>
    </lineage>
</organism>
<dbReference type="AlphaFoldDB" id="A0A0D8J1E5"/>
<sequence>MREYKILTDSTTDLSPQLVAQTGVTVLPMTYTIGEKSYRNDPEETDLSSGDFYDMLRGGAMSTTSQINVETFREVAGQMARDGFDVLYVGFSSGLSGTFNSARIAFEDLSAEYPEHKFLAVDSLCASMGEGLLVYHAAQRQKAGRSIEETARWLEENKLHLAHWFTVDDLNHLKRGGRVSGAAAFFGTMLNIKPVLHVDDAGHLIPMEKVRGRKASLDALVAHMEKDAVDPASQTVFISHGDCRADAEYVADLVREKFGTQDIRIHSIGPVIGSHSGPGTVALFYLGRTRG</sequence>
<dbReference type="Gene3D" id="2.20.28.50">
    <property type="entry name" value="degv family protein"/>
    <property type="match status" value="1"/>
</dbReference>
<name>A0A0D8J1E5_9FIRM</name>
<evidence type="ECO:0000256" key="2">
    <source>
        <dbReference type="ARBA" id="ARBA00023121"/>
    </source>
</evidence>
<dbReference type="GeneID" id="42857147"/>
<dbReference type="EMBL" id="JXXK01000015">
    <property type="protein sequence ID" value="KJF39608.1"/>
    <property type="molecule type" value="Genomic_DNA"/>
</dbReference>
<dbReference type="PANTHER" id="PTHR33434">
    <property type="entry name" value="DEGV DOMAIN-CONTAINING PROTEIN DR_1986-RELATED"/>
    <property type="match status" value="1"/>
</dbReference>
<dbReference type="InterPro" id="IPR050270">
    <property type="entry name" value="DegV_domain_contain"/>
</dbReference>
<dbReference type="Gene3D" id="3.40.50.10440">
    <property type="entry name" value="Dihydroxyacetone kinase, domain 1"/>
    <property type="match status" value="1"/>
</dbReference>
<accession>A0A0D8J1E5</accession>
<dbReference type="InterPro" id="IPR003797">
    <property type="entry name" value="DegV"/>
</dbReference>
<dbReference type="InterPro" id="IPR043168">
    <property type="entry name" value="DegV_C"/>
</dbReference>
<dbReference type="SUPFAM" id="SSF82549">
    <property type="entry name" value="DAK1/DegV-like"/>
    <property type="match status" value="1"/>
</dbReference>
<dbReference type="Pfam" id="PF02645">
    <property type="entry name" value="DegV"/>
    <property type="match status" value="1"/>
</dbReference>
<dbReference type="PANTHER" id="PTHR33434:SF3">
    <property type="entry name" value="DEGV DOMAIN-CONTAINING PROTEIN YITS"/>
    <property type="match status" value="1"/>
</dbReference>
<proteinExistence type="predicted"/>
<comment type="function">
    <text evidence="1">May bind long-chain fatty acids, such as palmitate, and may play a role in lipid transport or fatty acid metabolism.</text>
</comment>
<dbReference type="Proteomes" id="UP000032483">
    <property type="component" value="Unassembled WGS sequence"/>
</dbReference>